<keyword evidence="2" id="KW-0732">Signal</keyword>
<keyword evidence="4" id="KW-1185">Reference proteome</keyword>
<dbReference type="Proteomes" id="UP000828390">
    <property type="component" value="Unassembled WGS sequence"/>
</dbReference>
<dbReference type="EMBL" id="JAIWYP010000002">
    <property type="protein sequence ID" value="KAH3868001.1"/>
    <property type="molecule type" value="Genomic_DNA"/>
</dbReference>
<dbReference type="Gene3D" id="3.40.50.720">
    <property type="entry name" value="NAD(P)-binding Rossmann-like Domain"/>
    <property type="match status" value="1"/>
</dbReference>
<dbReference type="InterPro" id="IPR036291">
    <property type="entry name" value="NAD(P)-bd_dom_sf"/>
</dbReference>
<reference evidence="3" key="2">
    <citation type="submission" date="2020-11" db="EMBL/GenBank/DDBJ databases">
        <authorList>
            <person name="McCartney M.A."/>
            <person name="Auch B."/>
            <person name="Kono T."/>
            <person name="Mallez S."/>
            <person name="Becker A."/>
            <person name="Gohl D.M."/>
            <person name="Silverstein K.A.T."/>
            <person name="Koren S."/>
            <person name="Bechman K.B."/>
            <person name="Herman A."/>
            <person name="Abrahante J.E."/>
            <person name="Garbe J."/>
        </authorList>
    </citation>
    <scope>NUCLEOTIDE SEQUENCE</scope>
    <source>
        <strain evidence="3">Duluth1</strain>
        <tissue evidence="3">Whole animal</tissue>
    </source>
</reference>
<protein>
    <recommendedName>
        <fullName evidence="5">Hydroxysteroid 11-beta-dehydrogenase 1-like protein</fullName>
    </recommendedName>
</protein>
<evidence type="ECO:0008006" key="5">
    <source>
        <dbReference type="Google" id="ProtNLM"/>
    </source>
</evidence>
<proteinExistence type="predicted"/>
<comment type="caution">
    <text evidence="3">The sequence shown here is derived from an EMBL/GenBank/DDBJ whole genome shotgun (WGS) entry which is preliminary data.</text>
</comment>
<name>A0A9D4M405_DREPO</name>
<dbReference type="AlphaFoldDB" id="A0A9D4M405"/>
<dbReference type="PANTHER" id="PTHR44279:SF2">
    <property type="entry name" value="HYDROXYSTEROID (11-BETA) DEHYDROGENASE 1-LIKE B-RELATED"/>
    <property type="match status" value="1"/>
</dbReference>
<reference evidence="3" key="1">
    <citation type="journal article" date="2019" name="bioRxiv">
        <title>The Genome of the Zebra Mussel, Dreissena polymorpha: A Resource for Invasive Species Research.</title>
        <authorList>
            <person name="McCartney M.A."/>
            <person name="Auch B."/>
            <person name="Kono T."/>
            <person name="Mallez S."/>
            <person name="Zhang Y."/>
            <person name="Obille A."/>
            <person name="Becker A."/>
            <person name="Abrahante J.E."/>
            <person name="Garbe J."/>
            <person name="Badalamenti J.P."/>
            <person name="Herman A."/>
            <person name="Mangelson H."/>
            <person name="Liachko I."/>
            <person name="Sullivan S."/>
            <person name="Sone E.D."/>
            <person name="Koren S."/>
            <person name="Silverstein K.A.T."/>
            <person name="Beckman K.B."/>
            <person name="Gohl D.M."/>
        </authorList>
    </citation>
    <scope>NUCLEOTIDE SEQUENCE</scope>
    <source>
        <strain evidence="3">Duluth1</strain>
        <tissue evidence="3">Whole animal</tissue>
    </source>
</reference>
<dbReference type="PRINTS" id="PR00081">
    <property type="entry name" value="GDHRDH"/>
</dbReference>
<sequence length="295" mass="32720">MIKKLLAVVFGLLLGYWLIDDFNPDSLKGKRVLVTGASTGIGEQLAYHYARLGASVVVTARREDKLKEVVAKCSELGSSSQKYGYIPADMADLEGTEHVIQETVNKLGGLDILVLNHIILLDLGVWTGSHHNLSLIDKVMRVNYQSYIYLASHALPHLEKSTGSVIVLHSMAGKLGQPFVSAYSGSKFALDGFFGGLRQELKLRQCDISITICVLGLIGTDNAINQLKDYGQNFLLSIVKAESPSATALEIVKQGSKRVRQMYYPYIPVYPLILLRDWFPETCEYVNRFVYTLNS</sequence>
<keyword evidence="1" id="KW-0560">Oxidoreductase</keyword>
<dbReference type="Pfam" id="PF00106">
    <property type="entry name" value="adh_short"/>
    <property type="match status" value="1"/>
</dbReference>
<evidence type="ECO:0000313" key="3">
    <source>
        <dbReference type="EMBL" id="KAH3868001.1"/>
    </source>
</evidence>
<organism evidence="3 4">
    <name type="scientific">Dreissena polymorpha</name>
    <name type="common">Zebra mussel</name>
    <name type="synonym">Mytilus polymorpha</name>
    <dbReference type="NCBI Taxonomy" id="45954"/>
    <lineage>
        <taxon>Eukaryota</taxon>
        <taxon>Metazoa</taxon>
        <taxon>Spiralia</taxon>
        <taxon>Lophotrochozoa</taxon>
        <taxon>Mollusca</taxon>
        <taxon>Bivalvia</taxon>
        <taxon>Autobranchia</taxon>
        <taxon>Heteroconchia</taxon>
        <taxon>Euheterodonta</taxon>
        <taxon>Imparidentia</taxon>
        <taxon>Neoheterodontei</taxon>
        <taxon>Myida</taxon>
        <taxon>Dreissenoidea</taxon>
        <taxon>Dreissenidae</taxon>
        <taxon>Dreissena</taxon>
    </lineage>
</organism>
<dbReference type="OrthoDB" id="1933717at2759"/>
<dbReference type="InterPro" id="IPR002347">
    <property type="entry name" value="SDR_fam"/>
</dbReference>
<feature type="chain" id="PRO_5039724940" description="Hydroxysteroid 11-beta-dehydrogenase 1-like protein" evidence="2">
    <location>
        <begin position="22"/>
        <end position="295"/>
    </location>
</feature>
<dbReference type="InterPro" id="IPR051253">
    <property type="entry name" value="11-beta-HSD"/>
</dbReference>
<feature type="signal peptide" evidence="2">
    <location>
        <begin position="1"/>
        <end position="21"/>
    </location>
</feature>
<evidence type="ECO:0000313" key="4">
    <source>
        <dbReference type="Proteomes" id="UP000828390"/>
    </source>
</evidence>
<gene>
    <name evidence="3" type="ORF">DPMN_031137</name>
</gene>
<dbReference type="PROSITE" id="PS00061">
    <property type="entry name" value="ADH_SHORT"/>
    <property type="match status" value="1"/>
</dbReference>
<evidence type="ECO:0000256" key="2">
    <source>
        <dbReference type="SAM" id="SignalP"/>
    </source>
</evidence>
<dbReference type="PANTHER" id="PTHR44279">
    <property type="entry name" value="HYDROXYSTEROID (11-BETA) DEHYDROGENASE 1-LIKE B-RELATED"/>
    <property type="match status" value="1"/>
</dbReference>
<dbReference type="InterPro" id="IPR020904">
    <property type="entry name" value="Sc_DH/Rdtase_CS"/>
</dbReference>
<dbReference type="GO" id="GO:0016491">
    <property type="term" value="F:oxidoreductase activity"/>
    <property type="evidence" value="ECO:0007669"/>
    <property type="project" value="UniProtKB-KW"/>
</dbReference>
<evidence type="ECO:0000256" key="1">
    <source>
        <dbReference type="ARBA" id="ARBA00023002"/>
    </source>
</evidence>
<accession>A0A9D4M405</accession>
<dbReference type="SUPFAM" id="SSF51735">
    <property type="entry name" value="NAD(P)-binding Rossmann-fold domains"/>
    <property type="match status" value="1"/>
</dbReference>